<dbReference type="InParanoid" id="A0A0C3P2X1"/>
<dbReference type="EMBL" id="KN831987">
    <property type="protein sequence ID" value="KIO01649.1"/>
    <property type="molecule type" value="Genomic_DNA"/>
</dbReference>
<dbReference type="AlphaFoldDB" id="A0A0C3P2X1"/>
<gene>
    <name evidence="1" type="ORF">M404DRAFT_1003040</name>
</gene>
<evidence type="ECO:0000313" key="1">
    <source>
        <dbReference type="EMBL" id="KIO01649.1"/>
    </source>
</evidence>
<protein>
    <submittedName>
        <fullName evidence="1">Uncharacterized protein</fullName>
    </submittedName>
</protein>
<proteinExistence type="predicted"/>
<accession>A0A0C3P2X1</accession>
<evidence type="ECO:0000313" key="2">
    <source>
        <dbReference type="Proteomes" id="UP000054217"/>
    </source>
</evidence>
<reference evidence="2" key="2">
    <citation type="submission" date="2015-01" db="EMBL/GenBank/DDBJ databases">
        <title>Evolutionary Origins and Diversification of the Mycorrhizal Mutualists.</title>
        <authorList>
            <consortium name="DOE Joint Genome Institute"/>
            <consortium name="Mycorrhizal Genomics Consortium"/>
            <person name="Kohler A."/>
            <person name="Kuo A."/>
            <person name="Nagy L.G."/>
            <person name="Floudas D."/>
            <person name="Copeland A."/>
            <person name="Barry K.W."/>
            <person name="Cichocki N."/>
            <person name="Veneault-Fourrey C."/>
            <person name="LaButti K."/>
            <person name="Lindquist E.A."/>
            <person name="Lipzen A."/>
            <person name="Lundell T."/>
            <person name="Morin E."/>
            <person name="Murat C."/>
            <person name="Riley R."/>
            <person name="Ohm R."/>
            <person name="Sun H."/>
            <person name="Tunlid A."/>
            <person name="Henrissat B."/>
            <person name="Grigoriev I.V."/>
            <person name="Hibbett D.S."/>
            <person name="Martin F."/>
        </authorList>
    </citation>
    <scope>NUCLEOTIDE SEQUENCE [LARGE SCALE GENOMIC DNA]</scope>
    <source>
        <strain evidence="2">Marx 270</strain>
    </source>
</reference>
<reference evidence="1 2" key="1">
    <citation type="submission" date="2014-04" db="EMBL/GenBank/DDBJ databases">
        <authorList>
            <consortium name="DOE Joint Genome Institute"/>
            <person name="Kuo A."/>
            <person name="Kohler A."/>
            <person name="Costa M.D."/>
            <person name="Nagy L.G."/>
            <person name="Floudas D."/>
            <person name="Copeland A."/>
            <person name="Barry K.W."/>
            <person name="Cichocki N."/>
            <person name="Veneault-Fourrey C."/>
            <person name="LaButti K."/>
            <person name="Lindquist E.A."/>
            <person name="Lipzen A."/>
            <person name="Lundell T."/>
            <person name="Morin E."/>
            <person name="Murat C."/>
            <person name="Sun H."/>
            <person name="Tunlid A."/>
            <person name="Henrissat B."/>
            <person name="Grigoriev I.V."/>
            <person name="Hibbett D.S."/>
            <person name="Martin F."/>
            <person name="Nordberg H.P."/>
            <person name="Cantor M.N."/>
            <person name="Hua S.X."/>
        </authorList>
    </citation>
    <scope>NUCLEOTIDE SEQUENCE [LARGE SCALE GENOMIC DNA]</scope>
    <source>
        <strain evidence="1 2">Marx 270</strain>
    </source>
</reference>
<organism evidence="1 2">
    <name type="scientific">Pisolithus tinctorius Marx 270</name>
    <dbReference type="NCBI Taxonomy" id="870435"/>
    <lineage>
        <taxon>Eukaryota</taxon>
        <taxon>Fungi</taxon>
        <taxon>Dikarya</taxon>
        <taxon>Basidiomycota</taxon>
        <taxon>Agaricomycotina</taxon>
        <taxon>Agaricomycetes</taxon>
        <taxon>Agaricomycetidae</taxon>
        <taxon>Boletales</taxon>
        <taxon>Sclerodermatineae</taxon>
        <taxon>Pisolithaceae</taxon>
        <taxon>Pisolithus</taxon>
    </lineage>
</organism>
<dbReference type="Proteomes" id="UP000054217">
    <property type="component" value="Unassembled WGS sequence"/>
</dbReference>
<sequence>MGRMLDPGAVLLVPPWVSTYISDTEHEGMLSELIFLTRLRPTSLLLNVPQSRQGSRTFRSTFHIESGKRTLYILSEASPVDLLRR</sequence>
<keyword evidence="2" id="KW-1185">Reference proteome</keyword>
<dbReference type="HOGENOM" id="CLU_2513562_0_0_1"/>
<name>A0A0C3P2X1_PISTI</name>